<feature type="transmembrane region" description="Helical" evidence="9">
    <location>
        <begin position="766"/>
        <end position="784"/>
    </location>
</feature>
<dbReference type="SUPFAM" id="SSF55804">
    <property type="entry name" value="Phoshotransferase/anion transport protein"/>
    <property type="match status" value="1"/>
</dbReference>
<comment type="caution">
    <text evidence="13">The sequence shown here is derived from an EMBL/GenBank/DDBJ whole genome shotgun (WGS) entry which is preliminary data.</text>
</comment>
<dbReference type="GO" id="GO:0016323">
    <property type="term" value="C:basolateral plasma membrane"/>
    <property type="evidence" value="ECO:0007669"/>
    <property type="project" value="UniProtKB-SubCell"/>
</dbReference>
<feature type="region of interest" description="Disordered" evidence="10">
    <location>
        <begin position="77"/>
        <end position="96"/>
    </location>
</feature>
<evidence type="ECO:0000256" key="4">
    <source>
        <dbReference type="ARBA" id="ARBA00022475"/>
    </source>
</evidence>
<sequence>MVPHVVNKKQYRFSTCSFKQNTLLQKLCTMEEESEAAIDPKAIAAQQNWARYDLEDHHACMVYIGYRVPGYRRKNFRRRHSHHQPHQKPTCCGESDCEHVNKPVTPPSERVHFILGEEEDGSHEPHPLFSEMEELFHKGNDVEWRETARWIKFEEDVEEGGNRWSKPHVATVSLHSLFELRSCILNGTILLDMDASTLEEIADLALENMESSQQITVDVKAKIKESLLKPHRHQHELRDDWSDKGSRLPLIRSLTDVRRNSTKMNSTNALTFFHILNPYTSSVVEEKADTAGNSASTGVLSDSIAHNLSSLSFRALAHARSCTSPEDTSSDNLLHRINQPFMRKIPPKAEASNILVGEVDYLDKIVSSFVRLSNSCSLGDLTEVPVPTRFLFILLGPVGYAVKYHEIGRAMATLLSDEVFHGVAYKAKNRSDLLAGVDEFLDATTVLPPGVWDPRTRIEPPTQTASQEARKMPSKENEPSKEAKMEPSGSETSSDYMEVWACNGSLFSGLIADVQRKAPWYWSDFKDSFSLQSISSITFLYFACIAQIITFGGLLAKITRNKMASLECLFSALLCGVTYSLFSGQPLTLLGNTGPVLAFESMVFEMCERHALDYLSMRVWIGLWTSIYLFIFVAFNLASLVRYITRFTEEILATLVSVYFIYKAFKNVLEIANEFPFKTKHSMFYPMCVCLSPSPNYSIVSESECQTLGGISAPDGCSYTPPMFVPNVFLMSVILFIGTFGLILLLREVKRTPFLTTKIRTCISDFAVMIAVIAMTVLDVFIGIKTPKLEVPQSFKPTWSDRDWLIPFFGSNPWWSAAVATLPALLLTMLIFMDQQITAVIVNRKENNLKKGCGYHLDLFVLAFLIAICSILGLPWFVATTILSITHVNSLKKFTISSAPGERRRFLGVREQRVTHFCVFILIGLSVFFTGVLQYIPMPILYGVFLFMGVKSLKGLQFYDRILLMFMPEKYQPDYSYLRYVPISHVRIYTLLQLFLCSLLFACKLFKPTAFAFPVLLLAVIFLRKLLGRFFNKAHLKMLDDVMPEAVKEKDNSTASDKLLPDLSEVVCVSENDSKSTMKSKQNSHANINISEVLMQSSIWKCIDQQSQKTTKKILAVKSKKKKHRAQSSSKSEESRRLSVMEEDDEEYANSTDTPVSPLPYKSPSDSLTSDTPNGTHV</sequence>
<feature type="transmembrane region" description="Helical" evidence="9">
    <location>
        <begin position="854"/>
        <end position="878"/>
    </location>
</feature>
<accession>A0A8X7BZQ7</accession>
<comment type="subcellular location">
    <subcellularLocation>
        <location evidence="1">Basolateral cell membrane</location>
        <topology evidence="1">Multi-pass membrane protein</topology>
    </subcellularLocation>
    <subcellularLocation>
        <location evidence="9">Membrane</location>
        <topology evidence="9">Multi-pass membrane protein</topology>
    </subcellularLocation>
</comment>
<feature type="compositionally biased region" description="Basic residues" evidence="10">
    <location>
        <begin position="77"/>
        <end position="86"/>
    </location>
</feature>
<feature type="transmembrane region" description="Helical" evidence="9">
    <location>
        <begin position="563"/>
        <end position="582"/>
    </location>
</feature>
<evidence type="ECO:0000256" key="8">
    <source>
        <dbReference type="ARBA" id="ARBA00023136"/>
    </source>
</evidence>
<dbReference type="PANTHER" id="PTHR11453">
    <property type="entry name" value="ANION EXCHANGE PROTEIN"/>
    <property type="match status" value="1"/>
</dbReference>
<feature type="compositionally biased region" description="Basic and acidic residues" evidence="10">
    <location>
        <begin position="1131"/>
        <end position="1140"/>
    </location>
</feature>
<feature type="transmembrane region" description="Helical" evidence="9">
    <location>
        <begin position="728"/>
        <end position="746"/>
    </location>
</feature>
<feature type="region of interest" description="Disordered" evidence="10">
    <location>
        <begin position="452"/>
        <end position="492"/>
    </location>
</feature>
<proteinExistence type="inferred from homology"/>
<feature type="compositionally biased region" description="Basic and acidic residues" evidence="10">
    <location>
        <begin position="468"/>
        <end position="485"/>
    </location>
</feature>
<dbReference type="AlphaFoldDB" id="A0A8X7BZQ7"/>
<evidence type="ECO:0000256" key="7">
    <source>
        <dbReference type="ARBA" id="ARBA00023065"/>
    </source>
</evidence>
<feature type="transmembrane region" description="Helical" evidence="9">
    <location>
        <begin position="1009"/>
        <end position="1027"/>
    </location>
</feature>
<evidence type="ECO:0000256" key="10">
    <source>
        <dbReference type="SAM" id="MobiDB-lite"/>
    </source>
</evidence>
<feature type="domain" description="Bicarbonate transporter-like transmembrane" evidence="11">
    <location>
        <begin position="506"/>
        <end position="1044"/>
    </location>
</feature>
<keyword evidence="5 9" id="KW-0812">Transmembrane</keyword>
<dbReference type="GO" id="GO:0008510">
    <property type="term" value="F:sodium:bicarbonate symporter activity"/>
    <property type="evidence" value="ECO:0007669"/>
    <property type="project" value="TreeGrafter"/>
</dbReference>
<keyword evidence="4" id="KW-1003">Cell membrane</keyword>
<dbReference type="EMBL" id="BMAV01007203">
    <property type="protein sequence ID" value="GFY49890.1"/>
    <property type="molecule type" value="Genomic_DNA"/>
</dbReference>
<evidence type="ECO:0000256" key="5">
    <source>
        <dbReference type="ARBA" id="ARBA00022692"/>
    </source>
</evidence>
<evidence type="ECO:0000259" key="12">
    <source>
        <dbReference type="Pfam" id="PF07565"/>
    </source>
</evidence>
<keyword evidence="6 9" id="KW-1133">Transmembrane helix</keyword>
<keyword evidence="8 9" id="KW-0472">Membrane</keyword>
<dbReference type="PRINTS" id="PR01231">
    <property type="entry name" value="HCO3TRNSPORT"/>
</dbReference>
<dbReference type="InterPro" id="IPR011531">
    <property type="entry name" value="HCO3_transpt-like_TM_dom"/>
</dbReference>
<dbReference type="InterPro" id="IPR016152">
    <property type="entry name" value="PTrfase/Anion_transptr"/>
</dbReference>
<feature type="region of interest" description="Disordered" evidence="10">
    <location>
        <begin position="1114"/>
        <end position="1178"/>
    </location>
</feature>
<dbReference type="FunFam" id="1.10.287.570:FF:000001">
    <property type="entry name" value="Anion exchange protein"/>
    <property type="match status" value="1"/>
</dbReference>
<keyword evidence="3 9" id="KW-0813">Transport</keyword>
<evidence type="ECO:0000313" key="13">
    <source>
        <dbReference type="EMBL" id="GFY49890.1"/>
    </source>
</evidence>
<feature type="transmembrane region" description="Helical" evidence="9">
    <location>
        <begin position="619"/>
        <end position="640"/>
    </location>
</feature>
<gene>
    <name evidence="13" type="primary">SLC4A10</name>
    <name evidence="13" type="ORF">TNIN_141313</name>
</gene>
<dbReference type="Pfam" id="PF00955">
    <property type="entry name" value="HCO3_cotransp"/>
    <property type="match status" value="1"/>
</dbReference>
<dbReference type="GO" id="GO:0051453">
    <property type="term" value="P:regulation of intracellular pH"/>
    <property type="evidence" value="ECO:0007669"/>
    <property type="project" value="TreeGrafter"/>
</dbReference>
<feature type="transmembrane region" description="Helical" evidence="9">
    <location>
        <begin position="914"/>
        <end position="933"/>
    </location>
</feature>
<dbReference type="InterPro" id="IPR003020">
    <property type="entry name" value="HCO3_transpt_euk"/>
</dbReference>
<dbReference type="GO" id="GO:0005452">
    <property type="term" value="F:solute:inorganic anion antiporter activity"/>
    <property type="evidence" value="ECO:0007669"/>
    <property type="project" value="InterPro"/>
</dbReference>
<evidence type="ECO:0000259" key="11">
    <source>
        <dbReference type="Pfam" id="PF00955"/>
    </source>
</evidence>
<dbReference type="OrthoDB" id="6415270at2759"/>
<dbReference type="GO" id="GO:0008509">
    <property type="term" value="F:monoatomic anion transmembrane transporter activity"/>
    <property type="evidence" value="ECO:0007669"/>
    <property type="project" value="InterPro"/>
</dbReference>
<keyword evidence="7 9" id="KW-0406">Ion transport</keyword>
<dbReference type="Pfam" id="PF07565">
    <property type="entry name" value="Band_3_cyto"/>
    <property type="match status" value="1"/>
</dbReference>
<evidence type="ECO:0000256" key="3">
    <source>
        <dbReference type="ARBA" id="ARBA00022448"/>
    </source>
</evidence>
<evidence type="ECO:0000256" key="1">
    <source>
        <dbReference type="ARBA" id="ARBA00004554"/>
    </source>
</evidence>
<dbReference type="PANTHER" id="PTHR11453:SF36">
    <property type="entry name" value="ANION EXCHANGE PROTEIN"/>
    <property type="match status" value="1"/>
</dbReference>
<protein>
    <recommendedName>
        <fullName evidence="9">Anion exchange protein</fullName>
    </recommendedName>
</protein>
<organism evidence="13 14">
    <name type="scientific">Trichonephila inaurata madagascariensis</name>
    <dbReference type="NCBI Taxonomy" id="2747483"/>
    <lineage>
        <taxon>Eukaryota</taxon>
        <taxon>Metazoa</taxon>
        <taxon>Ecdysozoa</taxon>
        <taxon>Arthropoda</taxon>
        <taxon>Chelicerata</taxon>
        <taxon>Arachnida</taxon>
        <taxon>Araneae</taxon>
        <taxon>Araneomorphae</taxon>
        <taxon>Entelegynae</taxon>
        <taxon>Araneoidea</taxon>
        <taxon>Nephilidae</taxon>
        <taxon>Trichonephila</taxon>
        <taxon>Trichonephila inaurata</taxon>
    </lineage>
</organism>
<dbReference type="NCBIfam" id="TIGR00834">
    <property type="entry name" value="ae"/>
    <property type="match status" value="1"/>
</dbReference>
<feature type="transmembrane region" description="Helical" evidence="9">
    <location>
        <begin position="979"/>
        <end position="1002"/>
    </location>
</feature>
<reference evidence="13" key="1">
    <citation type="submission" date="2020-08" db="EMBL/GenBank/DDBJ databases">
        <title>Multicomponent nature underlies the extraordinary mechanical properties of spider dragline silk.</title>
        <authorList>
            <person name="Kono N."/>
            <person name="Nakamura H."/>
            <person name="Mori M."/>
            <person name="Yoshida Y."/>
            <person name="Ohtoshi R."/>
            <person name="Malay A.D."/>
            <person name="Moran D.A.P."/>
            <person name="Tomita M."/>
            <person name="Numata K."/>
            <person name="Arakawa K."/>
        </authorList>
    </citation>
    <scope>NUCLEOTIDE SEQUENCE</scope>
</reference>
<feature type="transmembrane region" description="Helical" evidence="9">
    <location>
        <begin position="814"/>
        <end position="833"/>
    </location>
</feature>
<feature type="domain" description="Band 3 cytoplasmic" evidence="12">
    <location>
        <begin position="126"/>
        <end position="454"/>
    </location>
</feature>
<dbReference type="Gene3D" id="3.40.930.10">
    <property type="entry name" value="Mannitol-specific EII, Chain A"/>
    <property type="match status" value="1"/>
</dbReference>
<dbReference type="Proteomes" id="UP000886998">
    <property type="component" value="Unassembled WGS sequence"/>
</dbReference>
<evidence type="ECO:0000256" key="2">
    <source>
        <dbReference type="ARBA" id="ARBA00010993"/>
    </source>
</evidence>
<dbReference type="InterPro" id="IPR013769">
    <property type="entry name" value="Band3_cytoplasmic_dom"/>
</dbReference>
<dbReference type="PRINTS" id="PR01232">
    <property type="entry name" value="NAHCO3TRSPRT"/>
</dbReference>
<feature type="compositionally biased region" description="Polar residues" evidence="10">
    <location>
        <begin position="1164"/>
        <end position="1178"/>
    </location>
</feature>
<dbReference type="InterPro" id="IPR003024">
    <property type="entry name" value="Na/HCO3_transpt"/>
</dbReference>
<evidence type="ECO:0000313" key="14">
    <source>
        <dbReference type="Proteomes" id="UP000886998"/>
    </source>
</evidence>
<feature type="transmembrane region" description="Helical" evidence="9">
    <location>
        <begin position="538"/>
        <end position="556"/>
    </location>
</feature>
<comment type="similarity">
    <text evidence="2 9">Belongs to the anion exchanger (TC 2.A.31) family.</text>
</comment>
<evidence type="ECO:0000256" key="6">
    <source>
        <dbReference type="ARBA" id="ARBA00022989"/>
    </source>
</evidence>
<dbReference type="Gene3D" id="1.10.287.570">
    <property type="entry name" value="Helical hairpin bin"/>
    <property type="match status" value="1"/>
</dbReference>
<keyword evidence="14" id="KW-1185">Reference proteome</keyword>
<evidence type="ECO:0000256" key="9">
    <source>
        <dbReference type="RuleBase" id="RU362035"/>
    </source>
</evidence>
<name>A0A8X7BZQ7_9ARAC</name>